<comment type="caution">
    <text evidence="6">The sequence shown here is derived from an EMBL/GenBank/DDBJ whole genome shotgun (WGS) entry which is preliminary data.</text>
</comment>
<dbReference type="Gene3D" id="3.30.710.10">
    <property type="entry name" value="Potassium Channel Kv1.1, Chain A"/>
    <property type="match status" value="1"/>
</dbReference>
<organism evidence="6 7">
    <name type="scientific">Elliptochloris bilobata</name>
    <dbReference type="NCBI Taxonomy" id="381761"/>
    <lineage>
        <taxon>Eukaryota</taxon>
        <taxon>Viridiplantae</taxon>
        <taxon>Chlorophyta</taxon>
        <taxon>core chlorophytes</taxon>
        <taxon>Trebouxiophyceae</taxon>
        <taxon>Trebouxiophyceae incertae sedis</taxon>
        <taxon>Elliptochloris clade</taxon>
        <taxon>Elliptochloris</taxon>
    </lineage>
</organism>
<sequence length="544" mass="56192">MAALWRDGDLCDVCLVAADGHCVRAHRIVLASASTYFQALLLGAGAQCAPPKLSDDGLPKYTFEHIDHASLLAVLRVVYEGSGVELTADNVCALLHAANYLDIDVVREACCQFLLREMSPSTALPTLALAARLACASLHRDAMAYVQGRFEELVASAAGAGLAQLPAGVLTELLQSEALAMSSELTALRAVMAWLEGDARDHGMLASAEPLAARAVREALEASAGAEVLGAAEGAGDDAPVGRAAARLPPPRQSMPRGLLAAGGHDVGWHSQKATEVYEPHRDAWALGEVLPSSLPFAGGAPRGGGGAALVGGAPHCGTVLLCGSGGAGIRPGPSMARPRVHSAVASVAGDVYVLGGRAGIGTAAMELHSVEVLPAGAEDWRWAPELALPRTALGAAALDGCLYAIGGQAGKAIHTSVECFDTVAERWDMQSADLLCGRKYCSVAALNGRLYVVGGMNAERQRLTSCEAWDPRDPRGWAQMPALAAPRSSAGVAALHGRLFAVGGSASDDVVHGSCEVYEPAANRWRPAAALNHCRSGFVLVPV</sequence>
<evidence type="ECO:0000256" key="4">
    <source>
        <dbReference type="SAM" id="MobiDB-lite"/>
    </source>
</evidence>
<evidence type="ECO:0000256" key="2">
    <source>
        <dbReference type="ARBA" id="ARBA00022441"/>
    </source>
</evidence>
<keyword evidence="7" id="KW-1185">Reference proteome</keyword>
<dbReference type="PANTHER" id="PTHR24412">
    <property type="entry name" value="KELCH PROTEIN"/>
    <property type="match status" value="1"/>
</dbReference>
<dbReference type="Pfam" id="PF07707">
    <property type="entry name" value="BACK"/>
    <property type="match status" value="1"/>
</dbReference>
<dbReference type="EMBL" id="JALJOU010000007">
    <property type="protein sequence ID" value="KAK9842586.1"/>
    <property type="molecule type" value="Genomic_DNA"/>
</dbReference>
<accession>A0AAW1S9Z0</accession>
<dbReference type="InterPro" id="IPR015915">
    <property type="entry name" value="Kelch-typ_b-propeller"/>
</dbReference>
<evidence type="ECO:0000259" key="5">
    <source>
        <dbReference type="PROSITE" id="PS50097"/>
    </source>
</evidence>
<dbReference type="SUPFAM" id="SSF117281">
    <property type="entry name" value="Kelch motif"/>
    <property type="match status" value="1"/>
</dbReference>
<dbReference type="SMART" id="SM00612">
    <property type="entry name" value="Kelch"/>
    <property type="match status" value="5"/>
</dbReference>
<protein>
    <recommendedName>
        <fullName evidence="5">BTB domain-containing protein</fullName>
    </recommendedName>
</protein>
<reference evidence="6 7" key="1">
    <citation type="journal article" date="2024" name="Nat. Commun.">
        <title>Phylogenomics reveals the evolutionary origins of lichenization in chlorophyte algae.</title>
        <authorList>
            <person name="Puginier C."/>
            <person name="Libourel C."/>
            <person name="Otte J."/>
            <person name="Skaloud P."/>
            <person name="Haon M."/>
            <person name="Grisel S."/>
            <person name="Petersen M."/>
            <person name="Berrin J.G."/>
            <person name="Delaux P.M."/>
            <person name="Dal Grande F."/>
            <person name="Keller J."/>
        </authorList>
    </citation>
    <scope>NUCLEOTIDE SEQUENCE [LARGE SCALE GENOMIC DNA]</scope>
    <source>
        <strain evidence="6 7">SAG 245.80</strain>
    </source>
</reference>
<dbReference type="SMART" id="SM00875">
    <property type="entry name" value="BACK"/>
    <property type="match status" value="1"/>
</dbReference>
<dbReference type="Gene3D" id="2.120.10.80">
    <property type="entry name" value="Kelch-type beta propeller"/>
    <property type="match status" value="2"/>
</dbReference>
<dbReference type="InterPro" id="IPR011333">
    <property type="entry name" value="SKP1/BTB/POZ_sf"/>
</dbReference>
<dbReference type="Proteomes" id="UP001445335">
    <property type="component" value="Unassembled WGS sequence"/>
</dbReference>
<evidence type="ECO:0000313" key="6">
    <source>
        <dbReference type="EMBL" id="KAK9842586.1"/>
    </source>
</evidence>
<keyword evidence="2" id="KW-0880">Kelch repeat</keyword>
<evidence type="ECO:0000256" key="1">
    <source>
        <dbReference type="ARBA" id="ARBA00004906"/>
    </source>
</evidence>
<dbReference type="InterPro" id="IPR006652">
    <property type="entry name" value="Kelch_1"/>
</dbReference>
<dbReference type="InterPro" id="IPR000210">
    <property type="entry name" value="BTB/POZ_dom"/>
</dbReference>
<dbReference type="PROSITE" id="PS50097">
    <property type="entry name" value="BTB"/>
    <property type="match status" value="1"/>
</dbReference>
<proteinExistence type="predicted"/>
<dbReference type="InterPro" id="IPR011705">
    <property type="entry name" value="BACK"/>
</dbReference>
<dbReference type="SMART" id="SM00225">
    <property type="entry name" value="BTB"/>
    <property type="match status" value="1"/>
</dbReference>
<evidence type="ECO:0000313" key="7">
    <source>
        <dbReference type="Proteomes" id="UP001445335"/>
    </source>
</evidence>
<dbReference type="AlphaFoldDB" id="A0AAW1S9Z0"/>
<feature type="region of interest" description="Disordered" evidence="4">
    <location>
        <begin position="232"/>
        <end position="254"/>
    </location>
</feature>
<dbReference type="PIRSF" id="PIRSF037037">
    <property type="entry name" value="Kelch-like_protein_gigaxonin"/>
    <property type="match status" value="1"/>
</dbReference>
<feature type="domain" description="BTB" evidence="5">
    <location>
        <begin position="11"/>
        <end position="81"/>
    </location>
</feature>
<dbReference type="Pfam" id="PF01344">
    <property type="entry name" value="Kelch_1"/>
    <property type="match status" value="3"/>
</dbReference>
<evidence type="ECO:0000256" key="3">
    <source>
        <dbReference type="ARBA" id="ARBA00022737"/>
    </source>
</evidence>
<dbReference type="SUPFAM" id="SSF54695">
    <property type="entry name" value="POZ domain"/>
    <property type="match status" value="1"/>
</dbReference>
<dbReference type="Pfam" id="PF00651">
    <property type="entry name" value="BTB"/>
    <property type="match status" value="1"/>
</dbReference>
<gene>
    <name evidence="6" type="ORF">WJX81_007541</name>
</gene>
<dbReference type="PANTHER" id="PTHR24412:SF489">
    <property type="entry name" value="RING FINGER DOMAIN AND KELCH REPEAT-CONTAINING PROTEIN DDB_G0271372"/>
    <property type="match status" value="1"/>
</dbReference>
<dbReference type="InterPro" id="IPR017096">
    <property type="entry name" value="BTB-kelch_protein"/>
</dbReference>
<dbReference type="Gene3D" id="1.25.40.420">
    <property type="match status" value="1"/>
</dbReference>
<name>A0AAW1S9Z0_9CHLO</name>
<keyword evidence="3" id="KW-0677">Repeat</keyword>
<comment type="pathway">
    <text evidence="1">Protein modification; protein ubiquitination.</text>
</comment>